<keyword evidence="3" id="KW-1185">Reference proteome</keyword>
<comment type="caution">
    <text evidence="2">The sequence shown here is derived from an EMBL/GenBank/DDBJ whole genome shotgun (WGS) entry which is preliminary data.</text>
</comment>
<dbReference type="Proteomes" id="UP001159363">
    <property type="component" value="Chromosome 8"/>
</dbReference>
<dbReference type="InterPro" id="IPR036397">
    <property type="entry name" value="RNaseH_sf"/>
</dbReference>
<dbReference type="SUPFAM" id="SSF53098">
    <property type="entry name" value="Ribonuclease H-like"/>
    <property type="match status" value="1"/>
</dbReference>
<dbReference type="InterPro" id="IPR050951">
    <property type="entry name" value="Retrovirus_Pol_polyprotein"/>
</dbReference>
<evidence type="ECO:0000256" key="1">
    <source>
        <dbReference type="SAM" id="SignalP"/>
    </source>
</evidence>
<organism evidence="2 3">
    <name type="scientific">Dryococelus australis</name>
    <dbReference type="NCBI Taxonomy" id="614101"/>
    <lineage>
        <taxon>Eukaryota</taxon>
        <taxon>Metazoa</taxon>
        <taxon>Ecdysozoa</taxon>
        <taxon>Arthropoda</taxon>
        <taxon>Hexapoda</taxon>
        <taxon>Insecta</taxon>
        <taxon>Pterygota</taxon>
        <taxon>Neoptera</taxon>
        <taxon>Polyneoptera</taxon>
        <taxon>Phasmatodea</taxon>
        <taxon>Verophasmatodea</taxon>
        <taxon>Anareolatae</taxon>
        <taxon>Phasmatidae</taxon>
        <taxon>Eurycanthinae</taxon>
        <taxon>Dryococelus</taxon>
    </lineage>
</organism>
<keyword evidence="1" id="KW-0732">Signal</keyword>
<evidence type="ECO:0008006" key="4">
    <source>
        <dbReference type="Google" id="ProtNLM"/>
    </source>
</evidence>
<dbReference type="PANTHER" id="PTHR37984">
    <property type="entry name" value="PROTEIN CBG26694"/>
    <property type="match status" value="1"/>
</dbReference>
<dbReference type="InterPro" id="IPR012337">
    <property type="entry name" value="RNaseH-like_sf"/>
</dbReference>
<evidence type="ECO:0000313" key="2">
    <source>
        <dbReference type="EMBL" id="KAJ8876184.1"/>
    </source>
</evidence>
<dbReference type="Gene3D" id="3.30.420.10">
    <property type="entry name" value="Ribonuclease H-like superfamily/Ribonuclease H"/>
    <property type="match status" value="1"/>
</dbReference>
<evidence type="ECO:0000313" key="3">
    <source>
        <dbReference type="Proteomes" id="UP001159363"/>
    </source>
</evidence>
<protein>
    <recommendedName>
        <fullName evidence="4">Integrase catalytic domain-containing protein</fullName>
    </recommendedName>
</protein>
<dbReference type="PANTHER" id="PTHR37984:SF13">
    <property type="entry name" value="RIBONUCLEASE H"/>
    <property type="match status" value="1"/>
</dbReference>
<accession>A0ABQ9GVX7</accession>
<sequence length="226" mass="25889">MVRGYRSAFNSSKHTIQVLWSLFAHFCLCTHLVSDNGPPGLLWKNGVQSILIPTYHPQSNGQAENYVKVYKHKLRMAVRKGITTLLSDIRNSVHCTTGEIPARLMFGRPLRTIYDLLRSNLSKRVEENQHKQKAHFKGQAEGQEVVIWNYNNENKWVKGVIIKKLSNVVYLVETGMDRVVKIHADQMLPSMHHIQDFRDVNEVGKVLRVISRVSSVNDAALHKPRD</sequence>
<dbReference type="EMBL" id="JARBHB010000009">
    <property type="protein sequence ID" value="KAJ8876184.1"/>
    <property type="molecule type" value="Genomic_DNA"/>
</dbReference>
<feature type="chain" id="PRO_5046615613" description="Integrase catalytic domain-containing protein" evidence="1">
    <location>
        <begin position="30"/>
        <end position="226"/>
    </location>
</feature>
<feature type="signal peptide" evidence="1">
    <location>
        <begin position="1"/>
        <end position="29"/>
    </location>
</feature>
<gene>
    <name evidence="2" type="ORF">PR048_024093</name>
</gene>
<proteinExistence type="predicted"/>
<reference evidence="2 3" key="1">
    <citation type="submission" date="2023-02" db="EMBL/GenBank/DDBJ databases">
        <title>LHISI_Scaffold_Assembly.</title>
        <authorList>
            <person name="Stuart O.P."/>
            <person name="Cleave R."/>
            <person name="Magrath M.J.L."/>
            <person name="Mikheyev A.S."/>
        </authorList>
    </citation>
    <scope>NUCLEOTIDE SEQUENCE [LARGE SCALE GENOMIC DNA]</scope>
    <source>
        <strain evidence="2">Daus_M_001</strain>
        <tissue evidence="2">Leg muscle</tissue>
    </source>
</reference>
<name>A0ABQ9GVX7_9NEOP</name>